<dbReference type="Proteomes" id="UP001066276">
    <property type="component" value="Chromosome 4_1"/>
</dbReference>
<evidence type="ECO:0000313" key="2">
    <source>
        <dbReference type="EMBL" id="KAJ1172204.1"/>
    </source>
</evidence>
<comment type="caution">
    <text evidence="2">The sequence shown here is derived from an EMBL/GenBank/DDBJ whole genome shotgun (WGS) entry which is preliminary data.</text>
</comment>
<name>A0AAV7T6R0_PLEWA</name>
<dbReference type="AlphaFoldDB" id="A0AAV7T6R0"/>
<proteinExistence type="predicted"/>
<keyword evidence="3" id="KW-1185">Reference proteome</keyword>
<accession>A0AAV7T6R0</accession>
<gene>
    <name evidence="2" type="ORF">NDU88_004052</name>
</gene>
<feature type="compositionally biased region" description="Basic and acidic residues" evidence="1">
    <location>
        <begin position="237"/>
        <end position="263"/>
    </location>
</feature>
<reference evidence="2" key="1">
    <citation type="journal article" date="2022" name="bioRxiv">
        <title>Sequencing and chromosome-scale assembly of the giantPleurodeles waltlgenome.</title>
        <authorList>
            <person name="Brown T."/>
            <person name="Elewa A."/>
            <person name="Iarovenko S."/>
            <person name="Subramanian E."/>
            <person name="Araus A.J."/>
            <person name="Petzold A."/>
            <person name="Susuki M."/>
            <person name="Suzuki K.-i.T."/>
            <person name="Hayashi T."/>
            <person name="Toyoda A."/>
            <person name="Oliveira C."/>
            <person name="Osipova E."/>
            <person name="Leigh N.D."/>
            <person name="Simon A."/>
            <person name="Yun M.H."/>
        </authorList>
    </citation>
    <scope>NUCLEOTIDE SEQUENCE</scope>
    <source>
        <strain evidence="2">20211129_DDA</strain>
        <tissue evidence="2">Liver</tissue>
    </source>
</reference>
<sequence length="263" mass="29445">MHAALYQGYTSPRAQGSVQHNTEVTTPEQAYRPRALSNAASKAVPLKRQLTHNEEAAGNSSDYKQQLSELKYKAVPDEKFVLPPYSLGCRIRNCGSERTADVRRRSSTKQEVDDNDGTRLIMTYNEDTRQINNIISKKWNILKSDPVIGGGFEDVIQVHSVNGFQGGSRFRRQQNHNGSGRDRRNWEPGYLGSRRDEKRQRATRAGALGTEDAKEDAVEKGGRKPVPSGRPEEEEEKNSSNRDAATGKEEPEERDLRHVPGGT</sequence>
<feature type="compositionally biased region" description="Polar residues" evidence="1">
    <location>
        <begin position="8"/>
        <end position="28"/>
    </location>
</feature>
<organism evidence="2 3">
    <name type="scientific">Pleurodeles waltl</name>
    <name type="common">Iberian ribbed newt</name>
    <dbReference type="NCBI Taxonomy" id="8319"/>
    <lineage>
        <taxon>Eukaryota</taxon>
        <taxon>Metazoa</taxon>
        <taxon>Chordata</taxon>
        <taxon>Craniata</taxon>
        <taxon>Vertebrata</taxon>
        <taxon>Euteleostomi</taxon>
        <taxon>Amphibia</taxon>
        <taxon>Batrachia</taxon>
        <taxon>Caudata</taxon>
        <taxon>Salamandroidea</taxon>
        <taxon>Salamandridae</taxon>
        <taxon>Pleurodelinae</taxon>
        <taxon>Pleurodeles</taxon>
    </lineage>
</organism>
<feature type="compositionally biased region" description="Basic and acidic residues" evidence="1">
    <location>
        <begin position="211"/>
        <end position="222"/>
    </location>
</feature>
<feature type="region of interest" description="Disordered" evidence="1">
    <location>
        <begin position="1"/>
        <end position="33"/>
    </location>
</feature>
<evidence type="ECO:0000313" key="3">
    <source>
        <dbReference type="Proteomes" id="UP001066276"/>
    </source>
</evidence>
<dbReference type="EMBL" id="JANPWB010000007">
    <property type="protein sequence ID" value="KAJ1172204.1"/>
    <property type="molecule type" value="Genomic_DNA"/>
</dbReference>
<feature type="region of interest" description="Disordered" evidence="1">
    <location>
        <begin position="166"/>
        <end position="263"/>
    </location>
</feature>
<evidence type="ECO:0000256" key="1">
    <source>
        <dbReference type="SAM" id="MobiDB-lite"/>
    </source>
</evidence>
<protein>
    <submittedName>
        <fullName evidence="2">Uncharacterized protein</fullName>
    </submittedName>
</protein>